<dbReference type="InterPro" id="IPR007803">
    <property type="entry name" value="Asp/Arg/Pro-Hydrxlase"/>
</dbReference>
<dbReference type="Gene3D" id="2.60.120.330">
    <property type="entry name" value="B-lactam Antibiotic, Isopenicillin N Synthase, Chain"/>
    <property type="match status" value="1"/>
</dbReference>
<evidence type="ECO:0000256" key="1">
    <source>
        <dbReference type="ARBA" id="ARBA00007730"/>
    </source>
</evidence>
<keyword evidence="3" id="KW-0560">Oxidoreductase</keyword>
<dbReference type="RefSeq" id="WP_067107279.1">
    <property type="nucleotide sequence ID" value="NZ_CP012199.1"/>
</dbReference>
<evidence type="ECO:0000256" key="3">
    <source>
        <dbReference type="ARBA" id="ARBA00023002"/>
    </source>
</evidence>
<evidence type="ECO:0000313" key="5">
    <source>
        <dbReference type="EMBL" id="AMG76269.1"/>
    </source>
</evidence>
<dbReference type="SUPFAM" id="SSF51197">
    <property type="entry name" value="Clavaminate synthase-like"/>
    <property type="match status" value="1"/>
</dbReference>
<evidence type="ECO:0000259" key="4">
    <source>
        <dbReference type="Pfam" id="PF05118"/>
    </source>
</evidence>
<evidence type="ECO:0000256" key="2">
    <source>
        <dbReference type="ARBA" id="ARBA00022964"/>
    </source>
</evidence>
<dbReference type="PANTHER" id="PTHR46332:SF5">
    <property type="entry name" value="ASPARTATE BETA-HYDROXYLASE DOMAIN CONTAINING 2"/>
    <property type="match status" value="1"/>
</dbReference>
<reference evidence="5 6" key="1">
    <citation type="journal article" date="2016" name="BMC Genomics">
        <title>Genomic analysis of the nitrate-respiring Sphingopyxis granuli (formerly Sphingomonas macrogoltabida) strain TFA.</title>
        <authorList>
            <person name="Garcia-Romero I."/>
            <person name="Perez-Pulido A.J."/>
            <person name="Gonzalez-Flores Y.E."/>
            <person name="Reyes-Ramirez F."/>
            <person name="Santero E."/>
            <person name="Floriano B."/>
        </authorList>
    </citation>
    <scope>NUCLEOTIDE SEQUENCE [LARGE SCALE GENOMIC DNA]</scope>
    <source>
        <strain evidence="5 6">TFA</strain>
    </source>
</reference>
<dbReference type="PANTHER" id="PTHR46332">
    <property type="entry name" value="ASPARTATE BETA-HYDROXYLASE DOMAIN-CONTAINING PROTEIN 2"/>
    <property type="match status" value="1"/>
</dbReference>
<dbReference type="InterPro" id="IPR027443">
    <property type="entry name" value="IPNS-like_sf"/>
</dbReference>
<keyword evidence="6" id="KW-1185">Reference proteome</keyword>
<dbReference type="Gene3D" id="1.25.40.10">
    <property type="entry name" value="Tetratricopeptide repeat domain"/>
    <property type="match status" value="1"/>
</dbReference>
<proteinExistence type="inferred from homology"/>
<dbReference type="KEGG" id="sgi:SGRAN_3939"/>
<organism evidence="5 6">
    <name type="scientific">Sphingopyxis granuli</name>
    <dbReference type="NCBI Taxonomy" id="267128"/>
    <lineage>
        <taxon>Bacteria</taxon>
        <taxon>Pseudomonadati</taxon>
        <taxon>Pseudomonadota</taxon>
        <taxon>Alphaproteobacteria</taxon>
        <taxon>Sphingomonadales</taxon>
        <taxon>Sphingomonadaceae</taxon>
        <taxon>Sphingopyxis</taxon>
    </lineage>
</organism>
<gene>
    <name evidence="5" type="ORF">SGRAN_3939</name>
</gene>
<dbReference type="InterPro" id="IPR051821">
    <property type="entry name" value="Asp/Asn_beta-hydroxylase"/>
</dbReference>
<dbReference type="InterPro" id="IPR011990">
    <property type="entry name" value="TPR-like_helical_dom_sf"/>
</dbReference>
<feature type="domain" description="Aspartyl/asparaginy/proline hydroxylase" evidence="4">
    <location>
        <begin position="204"/>
        <end position="366"/>
    </location>
</feature>
<dbReference type="GO" id="GO:0016020">
    <property type="term" value="C:membrane"/>
    <property type="evidence" value="ECO:0007669"/>
    <property type="project" value="TreeGrafter"/>
</dbReference>
<comment type="similarity">
    <text evidence="1">Belongs to the aspartyl/asparaginyl beta-hydroxylase family.</text>
</comment>
<evidence type="ECO:0000313" key="6">
    <source>
        <dbReference type="Proteomes" id="UP000058599"/>
    </source>
</evidence>
<dbReference type="Pfam" id="PF05118">
    <property type="entry name" value="Asp_Arg_Hydrox"/>
    <property type="match status" value="1"/>
</dbReference>
<protein>
    <submittedName>
        <fullName evidence="5">Aspartyl/Asparaginyl beta-hydroxylase</fullName>
    </submittedName>
</protein>
<keyword evidence="2" id="KW-0223">Dioxygenase</keyword>
<sequence length="392" mass="43448">MSKSTLSSHEANAQGLAALNAGDSATAVRLFTHAVSIDPQAGSLWRNLAHAHRLLGDDDGERQALQGALETDQRDVAALVRLAELHERRSETRDALLRWSAVLQLGEQIADPAPAFVQILDHARAYCQAQQAALAGFVEREFGSRLSALDETARRRSTAFLDHALGRRRVYRNQCAGLHYPFLPADEYFDDRHFPWFDDLAARAPAIRAELEALLADPGDALRPYVRMDKGASGSQWDQLDHNADWSACFLWEYGQPNQPVLDRCPETAAALAATPSAHIPGRAPSAFFSMLRPHTRIPPHTGVTNTRAIIHLPLIVPPHCGFRVGGETREWVEGRPFAFDDTIEHEAWNESDSLRAILIFDVWNPHLSPEEQAVIADYCRTADALTEPAAR</sequence>
<dbReference type="EMBL" id="CP012199">
    <property type="protein sequence ID" value="AMG76269.1"/>
    <property type="molecule type" value="Genomic_DNA"/>
</dbReference>
<name>A0AA86L4J1_9SPHN</name>
<dbReference type="SUPFAM" id="SSF48452">
    <property type="entry name" value="TPR-like"/>
    <property type="match status" value="1"/>
</dbReference>
<accession>A0AA86L4J1</accession>
<dbReference type="AlphaFoldDB" id="A0AA86L4J1"/>
<dbReference type="Proteomes" id="UP000058599">
    <property type="component" value="Chromosome"/>
</dbReference>
<dbReference type="GO" id="GO:0051213">
    <property type="term" value="F:dioxygenase activity"/>
    <property type="evidence" value="ECO:0007669"/>
    <property type="project" value="UniProtKB-KW"/>
</dbReference>